<dbReference type="AlphaFoldDB" id="A0A645EBD4"/>
<dbReference type="PANTHER" id="PTHR36434">
    <property type="entry name" value="MEMBRANE PROTEASE YUGP-RELATED"/>
    <property type="match status" value="1"/>
</dbReference>
<evidence type="ECO:0008006" key="3">
    <source>
        <dbReference type="Google" id="ProtNLM"/>
    </source>
</evidence>
<name>A0A645EBD4_9ZZZZ</name>
<keyword evidence="1" id="KW-1133">Transmembrane helix</keyword>
<dbReference type="PANTHER" id="PTHR36434:SF1">
    <property type="entry name" value="MEMBRANE PROTEASE YUGP-RELATED"/>
    <property type="match status" value="1"/>
</dbReference>
<protein>
    <recommendedName>
        <fullName evidence="3">Neutral zinc metallopeptidase</fullName>
    </recommendedName>
</protein>
<organism evidence="2">
    <name type="scientific">bioreactor metagenome</name>
    <dbReference type="NCBI Taxonomy" id="1076179"/>
    <lineage>
        <taxon>unclassified sequences</taxon>
        <taxon>metagenomes</taxon>
        <taxon>ecological metagenomes</taxon>
    </lineage>
</organism>
<sequence length="234" mass="25069">MYFNIQYLYVLFPAMILAMYAQSKVKGTFNKYSRVCNAYGLTGAEVAQRLLSIAGITDVRVERIGGNLTDHYDPGHKVLRLSDSVYSSQSLAAIGVAAHETGHAVQHATGYAPLGLRSALVPVTNIGSRLSMPMIFIGVILGSQAGSDMGYMLVQLGIVLFSLAVVFSLVTLPVEFNASSRAVEMLDANGILSNSELVPVKKVLSAAALTYVASAAVAISQLLRLLLLFGRRRD</sequence>
<proteinExistence type="predicted"/>
<keyword evidence="1" id="KW-0812">Transmembrane</keyword>
<feature type="transmembrane region" description="Helical" evidence="1">
    <location>
        <begin position="6"/>
        <end position="23"/>
    </location>
</feature>
<accession>A0A645EBD4</accession>
<feature type="transmembrane region" description="Helical" evidence="1">
    <location>
        <begin position="203"/>
        <end position="229"/>
    </location>
</feature>
<dbReference type="Pfam" id="PF04298">
    <property type="entry name" value="Zn_peptidase_2"/>
    <property type="match status" value="1"/>
</dbReference>
<dbReference type="InterPro" id="IPR007395">
    <property type="entry name" value="Zn_peptidase_2"/>
</dbReference>
<dbReference type="EMBL" id="VSSQ01044930">
    <property type="protein sequence ID" value="MPM98795.1"/>
    <property type="molecule type" value="Genomic_DNA"/>
</dbReference>
<evidence type="ECO:0000256" key="1">
    <source>
        <dbReference type="SAM" id="Phobius"/>
    </source>
</evidence>
<feature type="transmembrane region" description="Helical" evidence="1">
    <location>
        <begin position="151"/>
        <end position="172"/>
    </location>
</feature>
<keyword evidence="1" id="KW-0472">Membrane</keyword>
<comment type="caution">
    <text evidence="2">The sequence shown here is derived from an EMBL/GenBank/DDBJ whole genome shotgun (WGS) entry which is preliminary data.</text>
</comment>
<reference evidence="2" key="1">
    <citation type="submission" date="2019-08" db="EMBL/GenBank/DDBJ databases">
        <authorList>
            <person name="Kucharzyk K."/>
            <person name="Murdoch R.W."/>
            <person name="Higgins S."/>
            <person name="Loffler F."/>
        </authorList>
    </citation>
    <scope>NUCLEOTIDE SEQUENCE</scope>
</reference>
<evidence type="ECO:0000313" key="2">
    <source>
        <dbReference type="EMBL" id="MPM98795.1"/>
    </source>
</evidence>
<gene>
    <name evidence="2" type="ORF">SDC9_145985</name>
</gene>